<evidence type="ECO:0000256" key="4">
    <source>
        <dbReference type="ARBA" id="ARBA00022692"/>
    </source>
</evidence>
<evidence type="ECO:0000313" key="11">
    <source>
        <dbReference type="EMBL" id="MDI9860323.1"/>
    </source>
</evidence>
<evidence type="ECO:0000313" key="12">
    <source>
        <dbReference type="Proteomes" id="UP001236507"/>
    </source>
</evidence>
<keyword evidence="12" id="KW-1185">Reference proteome</keyword>
<dbReference type="Gene3D" id="2.30.30.60">
    <property type="match status" value="1"/>
</dbReference>
<dbReference type="SUPFAM" id="SSF82861">
    <property type="entry name" value="Mechanosensitive channel protein MscS (YggB), transmembrane region"/>
    <property type="match status" value="1"/>
</dbReference>
<dbReference type="RefSeq" id="WP_283345061.1">
    <property type="nucleotide sequence ID" value="NZ_JASHIF010000010.1"/>
</dbReference>
<feature type="domain" description="Mechanosensitive ion channel MscS" evidence="8">
    <location>
        <begin position="112"/>
        <end position="178"/>
    </location>
</feature>
<evidence type="ECO:0000259" key="10">
    <source>
        <dbReference type="Pfam" id="PF21088"/>
    </source>
</evidence>
<sequence length="277" mass="30819">MNFMYLAHNYLTNFEDKVWPLLLQYGTKVLMSLLMFLIGRLLIKKVIGLMHSKMKLESIDPDVQPFLASLVRAALNIMLVLSCAGILGIETSSFIAALGAAGLAIGLALQGSLSNFAGGVLILVFKPFRVGELITVHGYTGYVESIQIFNTVISTTSHRTIILPNGSLSTSPVVNISRKGIIRLDMQFQVAMTNDIDVTRKAIREVIEECTFVHKDKNNDVLVGRLTDSAIYWDVKLWVNATDLDKTQYFMNEHIKKHFDKEGIQFPDPVITVKSIG</sequence>
<dbReference type="SUPFAM" id="SSF50182">
    <property type="entry name" value="Sm-like ribonucleoproteins"/>
    <property type="match status" value="1"/>
</dbReference>
<name>A0ABT6YB32_9BACT</name>
<dbReference type="InterPro" id="IPR011066">
    <property type="entry name" value="MscS_channel_C_sf"/>
</dbReference>
<organism evidence="11 12">
    <name type="scientific">Flectobacillus roseus</name>
    <dbReference type="NCBI Taxonomy" id="502259"/>
    <lineage>
        <taxon>Bacteria</taxon>
        <taxon>Pseudomonadati</taxon>
        <taxon>Bacteroidota</taxon>
        <taxon>Cytophagia</taxon>
        <taxon>Cytophagales</taxon>
        <taxon>Flectobacillaceae</taxon>
        <taxon>Flectobacillus</taxon>
    </lineage>
</organism>
<dbReference type="PANTHER" id="PTHR30221:SF1">
    <property type="entry name" value="SMALL-CONDUCTANCE MECHANOSENSITIVE CHANNEL"/>
    <property type="match status" value="1"/>
</dbReference>
<dbReference type="Gene3D" id="3.30.70.100">
    <property type="match status" value="1"/>
</dbReference>
<dbReference type="Pfam" id="PF21082">
    <property type="entry name" value="MS_channel_3rd"/>
    <property type="match status" value="1"/>
</dbReference>
<keyword evidence="4 7" id="KW-0812">Transmembrane</keyword>
<dbReference type="Pfam" id="PF00924">
    <property type="entry name" value="MS_channel_2nd"/>
    <property type="match status" value="1"/>
</dbReference>
<keyword evidence="5 7" id="KW-1133">Transmembrane helix</keyword>
<feature type="transmembrane region" description="Helical" evidence="7">
    <location>
        <begin position="95"/>
        <end position="125"/>
    </location>
</feature>
<accession>A0ABT6YB32</accession>
<evidence type="ECO:0000256" key="7">
    <source>
        <dbReference type="SAM" id="Phobius"/>
    </source>
</evidence>
<dbReference type="PANTHER" id="PTHR30221">
    <property type="entry name" value="SMALL-CONDUCTANCE MECHANOSENSITIVE CHANNEL"/>
    <property type="match status" value="1"/>
</dbReference>
<feature type="domain" description="Mechanosensitive ion channel MscS C-terminal" evidence="9">
    <location>
        <begin position="185"/>
        <end position="266"/>
    </location>
</feature>
<comment type="similarity">
    <text evidence="2">Belongs to the MscS (TC 1.A.23) family.</text>
</comment>
<reference evidence="11 12" key="1">
    <citation type="submission" date="2023-05" db="EMBL/GenBank/DDBJ databases">
        <title>Novel species of genus Flectobacillus isolated from stream in China.</title>
        <authorList>
            <person name="Lu H."/>
        </authorList>
    </citation>
    <scope>NUCLEOTIDE SEQUENCE [LARGE SCALE GENOMIC DNA]</scope>
    <source>
        <strain evidence="11 12">KCTC 42575</strain>
    </source>
</reference>
<dbReference type="InterPro" id="IPR011014">
    <property type="entry name" value="MscS_channel_TM-2"/>
</dbReference>
<comment type="caution">
    <text evidence="11">The sequence shown here is derived from an EMBL/GenBank/DDBJ whole genome shotgun (WGS) entry which is preliminary data.</text>
</comment>
<dbReference type="InterPro" id="IPR023408">
    <property type="entry name" value="MscS_beta-dom_sf"/>
</dbReference>
<protein>
    <submittedName>
        <fullName evidence="11">Mechanosensitive ion channel</fullName>
    </submittedName>
</protein>
<evidence type="ECO:0000256" key="1">
    <source>
        <dbReference type="ARBA" id="ARBA00004651"/>
    </source>
</evidence>
<comment type="subcellular location">
    <subcellularLocation>
        <location evidence="1">Cell membrane</location>
        <topology evidence="1">Multi-pass membrane protein</topology>
    </subcellularLocation>
</comment>
<dbReference type="Gene3D" id="1.10.287.1260">
    <property type="match status" value="1"/>
</dbReference>
<gene>
    <name evidence="11" type="ORF">QM524_14005</name>
</gene>
<keyword evidence="3" id="KW-1003">Cell membrane</keyword>
<feature type="transmembrane region" description="Helical" evidence="7">
    <location>
        <begin position="64"/>
        <end position="89"/>
    </location>
</feature>
<proteinExistence type="inferred from homology"/>
<dbReference type="InterPro" id="IPR049278">
    <property type="entry name" value="MS_channel_C"/>
</dbReference>
<dbReference type="Proteomes" id="UP001236507">
    <property type="component" value="Unassembled WGS sequence"/>
</dbReference>
<evidence type="ECO:0000256" key="5">
    <source>
        <dbReference type="ARBA" id="ARBA00022989"/>
    </source>
</evidence>
<feature type="domain" description="Mechanosensitive ion channel transmembrane helices 2/3" evidence="10">
    <location>
        <begin position="77"/>
        <end position="110"/>
    </location>
</feature>
<keyword evidence="6 7" id="KW-0472">Membrane</keyword>
<evidence type="ECO:0000259" key="8">
    <source>
        <dbReference type="Pfam" id="PF00924"/>
    </source>
</evidence>
<evidence type="ECO:0000259" key="9">
    <source>
        <dbReference type="Pfam" id="PF21082"/>
    </source>
</evidence>
<dbReference type="InterPro" id="IPR049142">
    <property type="entry name" value="MS_channel_1st"/>
</dbReference>
<dbReference type="InterPro" id="IPR010920">
    <property type="entry name" value="LSM_dom_sf"/>
</dbReference>
<feature type="transmembrane region" description="Helical" evidence="7">
    <location>
        <begin position="22"/>
        <end position="43"/>
    </location>
</feature>
<dbReference type="SUPFAM" id="SSF82689">
    <property type="entry name" value="Mechanosensitive channel protein MscS (YggB), C-terminal domain"/>
    <property type="match status" value="1"/>
</dbReference>
<dbReference type="InterPro" id="IPR045275">
    <property type="entry name" value="MscS_archaea/bacteria_type"/>
</dbReference>
<dbReference type="Pfam" id="PF21088">
    <property type="entry name" value="MS_channel_1st"/>
    <property type="match status" value="1"/>
</dbReference>
<evidence type="ECO:0000256" key="6">
    <source>
        <dbReference type="ARBA" id="ARBA00023136"/>
    </source>
</evidence>
<dbReference type="EMBL" id="JASHIF010000010">
    <property type="protein sequence ID" value="MDI9860323.1"/>
    <property type="molecule type" value="Genomic_DNA"/>
</dbReference>
<evidence type="ECO:0000256" key="3">
    <source>
        <dbReference type="ARBA" id="ARBA00022475"/>
    </source>
</evidence>
<evidence type="ECO:0000256" key="2">
    <source>
        <dbReference type="ARBA" id="ARBA00008017"/>
    </source>
</evidence>
<dbReference type="InterPro" id="IPR006685">
    <property type="entry name" value="MscS_channel_2nd"/>
</dbReference>